<dbReference type="Proteomes" id="UP000031057">
    <property type="component" value="Unassembled WGS sequence"/>
</dbReference>
<evidence type="ECO:0000259" key="1">
    <source>
        <dbReference type="Pfam" id="PF12680"/>
    </source>
</evidence>
<evidence type="ECO:0000313" key="2">
    <source>
        <dbReference type="EMBL" id="KHK89800.1"/>
    </source>
</evidence>
<dbReference type="InterPro" id="IPR032710">
    <property type="entry name" value="NTF2-like_dom_sf"/>
</dbReference>
<dbReference type="EMBL" id="JTDI01000006">
    <property type="protein sequence ID" value="KHK89800.1"/>
    <property type="molecule type" value="Genomic_DNA"/>
</dbReference>
<comment type="caution">
    <text evidence="2">The sequence shown here is derived from an EMBL/GenBank/DDBJ whole genome shotgun (WGS) entry which is preliminary data.</text>
</comment>
<feature type="domain" description="SnoaL-like" evidence="1">
    <location>
        <begin position="17"/>
        <end position="122"/>
    </location>
</feature>
<protein>
    <recommendedName>
        <fullName evidence="1">SnoaL-like domain-containing protein</fullName>
    </recommendedName>
</protein>
<dbReference type="Gene3D" id="3.10.450.50">
    <property type="match status" value="1"/>
</dbReference>
<reference evidence="2 3" key="1">
    <citation type="submission" date="2014-10" db="EMBL/GenBank/DDBJ databases">
        <title>Genome sequence of Novosphingobium malaysiense MUSC 273(T).</title>
        <authorList>
            <person name="Lee L.-H."/>
        </authorList>
    </citation>
    <scope>NUCLEOTIDE SEQUENCE [LARGE SCALE GENOMIC DNA]</scope>
    <source>
        <strain evidence="2 3">MUSC 273</strain>
    </source>
</reference>
<evidence type="ECO:0000313" key="3">
    <source>
        <dbReference type="Proteomes" id="UP000031057"/>
    </source>
</evidence>
<sequence>MIESTTTAAARHNEALVRDYLGWTERGDLDATLRRVWAEKIAYHGRELGEITTRDGLYNMLSGFAEAMTGIVCDLKTVLANDEYVLAIMDVTGSQGGDDGAAQPVTFSGIDMWRVRDGKLVEQWVIEGIADHLNPDRARVE</sequence>
<proteinExistence type="predicted"/>
<dbReference type="RefSeq" id="WP_039287130.1">
    <property type="nucleotide sequence ID" value="NZ_JTDI01000006.1"/>
</dbReference>
<dbReference type="Pfam" id="PF12680">
    <property type="entry name" value="SnoaL_2"/>
    <property type="match status" value="1"/>
</dbReference>
<keyword evidence="3" id="KW-1185">Reference proteome</keyword>
<name>A0A0B1ZKI0_9SPHN</name>
<organism evidence="2 3">
    <name type="scientific">Novosphingobium malaysiense</name>
    <dbReference type="NCBI Taxonomy" id="1348853"/>
    <lineage>
        <taxon>Bacteria</taxon>
        <taxon>Pseudomonadati</taxon>
        <taxon>Pseudomonadota</taxon>
        <taxon>Alphaproteobacteria</taxon>
        <taxon>Sphingomonadales</taxon>
        <taxon>Sphingomonadaceae</taxon>
        <taxon>Novosphingobium</taxon>
    </lineage>
</organism>
<dbReference type="InterPro" id="IPR037401">
    <property type="entry name" value="SnoaL-like"/>
</dbReference>
<accession>A0A0B1ZKI0</accession>
<gene>
    <name evidence="2" type="ORF">LK12_17905</name>
</gene>
<dbReference type="AlphaFoldDB" id="A0A0B1ZKI0"/>
<dbReference type="SUPFAM" id="SSF54427">
    <property type="entry name" value="NTF2-like"/>
    <property type="match status" value="1"/>
</dbReference>
<dbReference type="STRING" id="1348853.LK12_17905"/>